<protein>
    <submittedName>
        <fullName evidence="2">Uncharacterized protein</fullName>
    </submittedName>
</protein>
<evidence type="ECO:0000256" key="1">
    <source>
        <dbReference type="SAM" id="MobiDB-lite"/>
    </source>
</evidence>
<organism evidence="2 3">
    <name type="scientific">Phanerochaete carnosa (strain HHB-10118-sp)</name>
    <name type="common">White-rot fungus</name>
    <name type="synonym">Peniophora carnosa</name>
    <dbReference type="NCBI Taxonomy" id="650164"/>
    <lineage>
        <taxon>Eukaryota</taxon>
        <taxon>Fungi</taxon>
        <taxon>Dikarya</taxon>
        <taxon>Basidiomycota</taxon>
        <taxon>Agaricomycotina</taxon>
        <taxon>Agaricomycetes</taxon>
        <taxon>Polyporales</taxon>
        <taxon>Phanerochaetaceae</taxon>
        <taxon>Phanerochaete</taxon>
    </lineage>
</organism>
<name>K5V6S9_PHACS</name>
<feature type="compositionally biased region" description="Acidic residues" evidence="1">
    <location>
        <begin position="9"/>
        <end position="21"/>
    </location>
</feature>
<dbReference type="RefSeq" id="XP_007393738.1">
    <property type="nucleotide sequence ID" value="XM_007393676.1"/>
</dbReference>
<dbReference type="KEGG" id="pco:PHACADRAFT_252739"/>
<sequence>MSEVIVESPTEDDDDDGDDFVPELPGLHPRKSSADHAQTVRRRGLFKRGDTTTPVRIP</sequence>
<dbReference type="AlphaFoldDB" id="K5V6S9"/>
<gene>
    <name evidence="2" type="ORF">PHACADRAFT_252739</name>
</gene>
<keyword evidence="3" id="KW-1185">Reference proteome</keyword>
<dbReference type="HOGENOM" id="CLU_2979834_0_0_1"/>
<dbReference type="InParanoid" id="K5V6S9"/>
<reference evidence="2 3" key="1">
    <citation type="journal article" date="2012" name="BMC Genomics">
        <title>Comparative genomics of the white-rot fungi, Phanerochaete carnosa and P. chrysosporium, to elucidate the genetic basis of the distinct wood types they colonize.</title>
        <authorList>
            <person name="Suzuki H."/>
            <person name="MacDonald J."/>
            <person name="Syed K."/>
            <person name="Salamov A."/>
            <person name="Hori C."/>
            <person name="Aerts A."/>
            <person name="Henrissat B."/>
            <person name="Wiebenga A."/>
            <person name="vanKuyk P.A."/>
            <person name="Barry K."/>
            <person name="Lindquist E."/>
            <person name="LaButti K."/>
            <person name="Lapidus A."/>
            <person name="Lucas S."/>
            <person name="Coutinho P."/>
            <person name="Gong Y."/>
            <person name="Samejima M."/>
            <person name="Mahadevan R."/>
            <person name="Abou-Zaid M."/>
            <person name="de Vries R.P."/>
            <person name="Igarashi K."/>
            <person name="Yadav J.S."/>
            <person name="Grigoriev I.V."/>
            <person name="Master E.R."/>
        </authorList>
    </citation>
    <scope>NUCLEOTIDE SEQUENCE [LARGE SCALE GENOMIC DNA]</scope>
    <source>
        <strain evidence="2 3">HHB-10118-sp</strain>
    </source>
</reference>
<accession>K5V6S9</accession>
<evidence type="ECO:0000313" key="3">
    <source>
        <dbReference type="Proteomes" id="UP000008370"/>
    </source>
</evidence>
<evidence type="ECO:0000313" key="2">
    <source>
        <dbReference type="EMBL" id="EKM58426.1"/>
    </source>
</evidence>
<feature type="region of interest" description="Disordered" evidence="1">
    <location>
        <begin position="1"/>
        <end position="58"/>
    </location>
</feature>
<dbReference type="Proteomes" id="UP000008370">
    <property type="component" value="Unassembled WGS sequence"/>
</dbReference>
<dbReference type="EMBL" id="JH930470">
    <property type="protein sequence ID" value="EKM58426.1"/>
    <property type="molecule type" value="Genomic_DNA"/>
</dbReference>
<proteinExistence type="predicted"/>
<dbReference type="GeneID" id="18915574"/>